<keyword evidence="1" id="KW-0472">Membrane</keyword>
<sequence length="165" mass="17391">MDVAAEFLLLVIGIVATAVGSGSLFDLCRFLCRWMMEIYRRRHAHQPPPAPTPDVEAGESPPAQADVLVRNVRNMSPVNGVEPAAVTNHVPNAVAVNRSIPSHEDGGLPGYNEATAYHHLQINAGEVPCSARQPLSTDANASGVGMEIMSLSVGNDSASLLAEAV</sequence>
<keyword evidence="1" id="KW-1133">Transmembrane helix</keyword>
<evidence type="ECO:0000313" key="2">
    <source>
        <dbReference type="EMBL" id="KAG0583529.1"/>
    </source>
</evidence>
<proteinExistence type="predicted"/>
<dbReference type="AlphaFoldDB" id="A0A8T0IKQ6"/>
<evidence type="ECO:0000313" key="3">
    <source>
        <dbReference type="Proteomes" id="UP000822688"/>
    </source>
</evidence>
<comment type="caution">
    <text evidence="2">The sequence shown here is derived from an EMBL/GenBank/DDBJ whole genome shotgun (WGS) entry which is preliminary data.</text>
</comment>
<dbReference type="Proteomes" id="UP000822688">
    <property type="component" value="Chromosome 3"/>
</dbReference>
<accession>A0A8T0IKQ6</accession>
<protein>
    <submittedName>
        <fullName evidence="2">Uncharacterized protein</fullName>
    </submittedName>
</protein>
<organism evidence="2 3">
    <name type="scientific">Ceratodon purpureus</name>
    <name type="common">Fire moss</name>
    <name type="synonym">Dicranum purpureum</name>
    <dbReference type="NCBI Taxonomy" id="3225"/>
    <lineage>
        <taxon>Eukaryota</taxon>
        <taxon>Viridiplantae</taxon>
        <taxon>Streptophyta</taxon>
        <taxon>Embryophyta</taxon>
        <taxon>Bryophyta</taxon>
        <taxon>Bryophytina</taxon>
        <taxon>Bryopsida</taxon>
        <taxon>Dicranidae</taxon>
        <taxon>Pseudoditrichales</taxon>
        <taxon>Ditrichaceae</taxon>
        <taxon>Ceratodon</taxon>
    </lineage>
</organism>
<reference evidence="2" key="1">
    <citation type="submission" date="2020-06" db="EMBL/GenBank/DDBJ databases">
        <title>WGS assembly of Ceratodon purpureus strain R40.</title>
        <authorList>
            <person name="Carey S.B."/>
            <person name="Jenkins J."/>
            <person name="Shu S."/>
            <person name="Lovell J.T."/>
            <person name="Sreedasyam A."/>
            <person name="Maumus F."/>
            <person name="Tiley G.P."/>
            <person name="Fernandez-Pozo N."/>
            <person name="Barry K."/>
            <person name="Chen C."/>
            <person name="Wang M."/>
            <person name="Lipzen A."/>
            <person name="Daum C."/>
            <person name="Saski C.A."/>
            <person name="Payton A.C."/>
            <person name="Mcbreen J.C."/>
            <person name="Conrad R.E."/>
            <person name="Kollar L.M."/>
            <person name="Olsson S."/>
            <person name="Huttunen S."/>
            <person name="Landis J.B."/>
            <person name="Wickett N.J."/>
            <person name="Johnson M.G."/>
            <person name="Rensing S.A."/>
            <person name="Grimwood J."/>
            <person name="Schmutz J."/>
            <person name="Mcdaniel S.F."/>
        </authorList>
    </citation>
    <scope>NUCLEOTIDE SEQUENCE</scope>
    <source>
        <strain evidence="2">R40</strain>
    </source>
</reference>
<keyword evidence="3" id="KW-1185">Reference proteome</keyword>
<gene>
    <name evidence="2" type="ORF">KC19_3G144300</name>
</gene>
<feature type="transmembrane region" description="Helical" evidence="1">
    <location>
        <begin position="6"/>
        <end position="32"/>
    </location>
</feature>
<evidence type="ECO:0000256" key="1">
    <source>
        <dbReference type="SAM" id="Phobius"/>
    </source>
</evidence>
<name>A0A8T0IKQ6_CERPU</name>
<dbReference type="EMBL" id="CM026423">
    <property type="protein sequence ID" value="KAG0583529.1"/>
    <property type="molecule type" value="Genomic_DNA"/>
</dbReference>
<keyword evidence="1" id="KW-0812">Transmembrane</keyword>